<evidence type="ECO:0008006" key="2">
    <source>
        <dbReference type="Google" id="ProtNLM"/>
    </source>
</evidence>
<dbReference type="AlphaFoldDB" id="A0A292GT82"/>
<reference evidence="1" key="1">
    <citation type="submission" date="2016-07" db="EMBL/GenBank/DDBJ databases">
        <title>Genomics reveals synergistic degradation of pyrene by five bacteria in a mangrove sediment-derived bacterial consortium.</title>
        <authorList>
            <person name="Wanapaisan P."/>
            <person name="Vejarano F."/>
            <person name="Chakraborty J."/>
            <person name="Shintani M."/>
            <person name="Muangchinda C."/>
            <person name="Laothamteep N."/>
            <person name="Suzuki-Minakuchi C."/>
            <person name="Inoue K."/>
            <person name="Nojiri H."/>
            <person name="Pinyakong O."/>
        </authorList>
    </citation>
    <scope>NUCLEOTIDE SEQUENCE</scope>
    <source>
        <strain evidence="1">PW1</strain>
    </source>
</reference>
<evidence type="ECO:0000313" key="1">
    <source>
        <dbReference type="EMBL" id="BBA74531.1"/>
    </source>
</evidence>
<accession>A0A292GT82</accession>
<dbReference type="EMBL" id="LC171369">
    <property type="protein sequence ID" value="BBA74531.1"/>
    <property type="molecule type" value="Genomic_DNA"/>
</dbReference>
<sequence length="89" mass="9726">MTSCRTFREAPASCGRQWTNLPRSSEQWKRRSEVYGVAFHLLGGARPASHFLGAHDAAFPGTLLSVAMSSAHGQLMVTKLVRRLAAQSI</sequence>
<name>A0A292GT82_9HYPH</name>
<organism evidence="1">
    <name type="scientific">Ochrobactrum sp. PW1</name>
    <dbReference type="NCBI Taxonomy" id="1882222"/>
    <lineage>
        <taxon>Bacteria</taxon>
        <taxon>Pseudomonadati</taxon>
        <taxon>Pseudomonadota</taxon>
        <taxon>Alphaproteobacteria</taxon>
        <taxon>Hyphomicrobiales</taxon>
        <taxon>Brucellaceae</taxon>
        <taxon>Brucella/Ochrobactrum group</taxon>
        <taxon>Ochrobactrum</taxon>
    </lineage>
</organism>
<protein>
    <recommendedName>
        <fullName evidence="2">DUF2384 domain-containing protein</fullName>
    </recommendedName>
</protein>
<proteinExistence type="predicted"/>